<dbReference type="GO" id="GO:0008194">
    <property type="term" value="F:UDP-glycosyltransferase activity"/>
    <property type="evidence" value="ECO:0007669"/>
    <property type="project" value="InterPro"/>
</dbReference>
<dbReference type="Pfam" id="PF03033">
    <property type="entry name" value="Glyco_transf_28"/>
    <property type="match status" value="1"/>
</dbReference>
<evidence type="ECO:0000313" key="4">
    <source>
        <dbReference type="Proteomes" id="UP000056968"/>
    </source>
</evidence>
<sequence>MRFSIHTLGTRGDIQPYLALSRGLKARGHELLIVAPAQFAEMAAAEGVAFAPLPAEFLELLETAEAKKAIGSSGAGFGAGFKLLRYYREIGRKLLDAEWDAARMFAPEAILFHPKALGAPHIAAKLGIPLFLASPLSGFTYTSAFPTPILPFGSLGPLNRVSHALMIHGGRILFAKTIRAWRAEALGASARGKTAPLSGTLYGYSPHVLPKPKDWGADVAVTGYWFLDTPDWKPDAELADFLAAGDPPIYIGFGSIPGVDPQRLASLVVDGLKRAGKRGLLATAGGALGQIEPSRHIHVISGAPHDRLLPLMHATLHHGGAGTTGAALRSGNPTAICPFLGDQPFWARLVVALGVGPKPLVKDAMTAEDLASAFLAMDDVGMRARAAEIGTAIRAEDGVAAAIDFIERKLNQAR</sequence>
<gene>
    <name evidence="3" type="ORF">ATN00_11515</name>
</gene>
<organism evidence="3 4">
    <name type="scientific">Sphingobium baderi</name>
    <dbReference type="NCBI Taxonomy" id="1332080"/>
    <lineage>
        <taxon>Bacteria</taxon>
        <taxon>Pseudomonadati</taxon>
        <taxon>Pseudomonadota</taxon>
        <taxon>Alphaproteobacteria</taxon>
        <taxon>Sphingomonadales</taxon>
        <taxon>Sphingomonadaceae</taxon>
        <taxon>Sphingobium</taxon>
    </lineage>
</organism>
<dbReference type="EMBL" id="CP013264">
    <property type="protein sequence ID" value="ALR20830.1"/>
    <property type="molecule type" value="Genomic_DNA"/>
</dbReference>
<dbReference type="Proteomes" id="UP000056968">
    <property type="component" value="Chromosome"/>
</dbReference>
<evidence type="ECO:0000259" key="1">
    <source>
        <dbReference type="Pfam" id="PF03033"/>
    </source>
</evidence>
<dbReference type="Gene3D" id="3.40.50.2000">
    <property type="entry name" value="Glycogen Phosphorylase B"/>
    <property type="match status" value="2"/>
</dbReference>
<accession>A0A0S3EZI1</accession>
<dbReference type="OrthoDB" id="9805366at2"/>
<dbReference type="GO" id="GO:0016758">
    <property type="term" value="F:hexosyltransferase activity"/>
    <property type="evidence" value="ECO:0007669"/>
    <property type="project" value="InterPro"/>
</dbReference>
<dbReference type="KEGG" id="sbd:ATN00_11515"/>
<feature type="domain" description="Glycosyltransferase family 28 N-terminal" evidence="1">
    <location>
        <begin position="5"/>
        <end position="139"/>
    </location>
</feature>
<dbReference type="SUPFAM" id="SSF53756">
    <property type="entry name" value="UDP-Glycosyltransferase/glycogen phosphorylase"/>
    <property type="match status" value="1"/>
</dbReference>
<dbReference type="AlphaFoldDB" id="A0A0S3EZI1"/>
<proteinExistence type="predicted"/>
<dbReference type="STRING" id="1332080.ATN00_11515"/>
<dbReference type="FunFam" id="3.40.50.2000:FF:000009">
    <property type="entry name" value="Sterol 3-beta-glucosyltransferase UGT80A2"/>
    <property type="match status" value="1"/>
</dbReference>
<dbReference type="GO" id="GO:0033072">
    <property type="term" value="P:vancomycin biosynthetic process"/>
    <property type="evidence" value="ECO:0007669"/>
    <property type="project" value="UniProtKB-ARBA"/>
</dbReference>
<name>A0A0S3EZI1_9SPHN</name>
<dbReference type="Pfam" id="PF06722">
    <property type="entry name" value="EryCIII-like_C"/>
    <property type="match status" value="1"/>
</dbReference>
<dbReference type="GO" id="GO:0005975">
    <property type="term" value="P:carbohydrate metabolic process"/>
    <property type="evidence" value="ECO:0007669"/>
    <property type="project" value="InterPro"/>
</dbReference>
<dbReference type="CDD" id="cd03784">
    <property type="entry name" value="GT1_Gtf-like"/>
    <property type="match status" value="1"/>
</dbReference>
<dbReference type="PANTHER" id="PTHR48050">
    <property type="entry name" value="STEROL 3-BETA-GLUCOSYLTRANSFERASE"/>
    <property type="match status" value="1"/>
</dbReference>
<evidence type="ECO:0000259" key="2">
    <source>
        <dbReference type="Pfam" id="PF06722"/>
    </source>
</evidence>
<keyword evidence="4" id="KW-1185">Reference proteome</keyword>
<protein>
    <submittedName>
        <fullName evidence="3">Glycosyl transferase</fullName>
    </submittedName>
</protein>
<feature type="domain" description="Erythromycin biosynthesis protein CIII-like C-terminal" evidence="2">
    <location>
        <begin position="298"/>
        <end position="390"/>
    </location>
</feature>
<dbReference type="PANTHER" id="PTHR48050:SF13">
    <property type="entry name" value="STEROL 3-BETA-GLUCOSYLTRANSFERASE UGT80A2"/>
    <property type="match status" value="1"/>
</dbReference>
<dbReference type="InterPro" id="IPR002213">
    <property type="entry name" value="UDP_glucos_trans"/>
</dbReference>
<keyword evidence="3" id="KW-0808">Transferase</keyword>
<dbReference type="InterPro" id="IPR010610">
    <property type="entry name" value="EryCIII-like_C"/>
</dbReference>
<evidence type="ECO:0000313" key="3">
    <source>
        <dbReference type="EMBL" id="ALR20830.1"/>
    </source>
</evidence>
<dbReference type="InterPro" id="IPR004276">
    <property type="entry name" value="GlycoTrans_28_N"/>
</dbReference>
<dbReference type="InterPro" id="IPR050426">
    <property type="entry name" value="Glycosyltransferase_28"/>
</dbReference>
<dbReference type="RefSeq" id="WP_003170528.1">
    <property type="nucleotide sequence ID" value="NZ_CP013264.1"/>
</dbReference>
<reference evidence="3 4" key="1">
    <citation type="submission" date="2015-11" db="EMBL/GenBank/DDBJ databases">
        <title>A Two-component Flavoprotein Monooxygenase System MeaXY Responsible for para-Hydroxylation of 2-Methyl-6-ethylaniline and 2,6-Diethylaniline in Sphingobium baderi DE-13.</title>
        <authorList>
            <person name="Cheng M."/>
            <person name="Meng Q."/>
            <person name="Yang Y."/>
            <person name="Chu C."/>
            <person name="Yan X."/>
            <person name="He J."/>
            <person name="Li S."/>
        </authorList>
    </citation>
    <scope>NUCLEOTIDE SEQUENCE [LARGE SCALE GENOMIC DNA]</scope>
    <source>
        <strain evidence="3 4">DE-13</strain>
    </source>
</reference>